<comment type="catalytic activity">
    <reaction evidence="7">
        <text>L-threonyl-[protein] + ATP = O-phospho-L-threonyl-[protein] + ADP + H(+)</text>
        <dbReference type="Rhea" id="RHEA:46608"/>
        <dbReference type="Rhea" id="RHEA-COMP:11060"/>
        <dbReference type="Rhea" id="RHEA-COMP:11605"/>
        <dbReference type="ChEBI" id="CHEBI:15378"/>
        <dbReference type="ChEBI" id="CHEBI:30013"/>
        <dbReference type="ChEBI" id="CHEBI:30616"/>
        <dbReference type="ChEBI" id="CHEBI:61977"/>
        <dbReference type="ChEBI" id="CHEBI:456216"/>
        <dbReference type="EC" id="2.7.11.1"/>
    </reaction>
</comment>
<keyword evidence="11" id="KW-1185">Reference proteome</keyword>
<dbReference type="AlphaFoldDB" id="W9Y9A9"/>
<dbReference type="PROSITE" id="PS00108">
    <property type="entry name" value="PROTEIN_KINASE_ST"/>
    <property type="match status" value="1"/>
</dbReference>
<dbReference type="Proteomes" id="UP000019484">
    <property type="component" value="Unassembled WGS sequence"/>
</dbReference>
<proteinExistence type="inferred from homology"/>
<comment type="similarity">
    <text evidence="1">Belongs to the protein kinase superfamily. STE Ser/Thr protein kinase family. STE20 subfamily.</text>
</comment>
<evidence type="ECO:0000256" key="3">
    <source>
        <dbReference type="ARBA" id="ARBA00022679"/>
    </source>
</evidence>
<organism evidence="10 11">
    <name type="scientific">Capronia coronata CBS 617.96</name>
    <dbReference type="NCBI Taxonomy" id="1182541"/>
    <lineage>
        <taxon>Eukaryota</taxon>
        <taxon>Fungi</taxon>
        <taxon>Dikarya</taxon>
        <taxon>Ascomycota</taxon>
        <taxon>Pezizomycotina</taxon>
        <taxon>Eurotiomycetes</taxon>
        <taxon>Chaetothyriomycetidae</taxon>
        <taxon>Chaetothyriales</taxon>
        <taxon>Herpotrichiellaceae</taxon>
        <taxon>Capronia</taxon>
    </lineage>
</organism>
<evidence type="ECO:0000256" key="1">
    <source>
        <dbReference type="ARBA" id="ARBA00008874"/>
    </source>
</evidence>
<reference evidence="10 11" key="1">
    <citation type="submission" date="2013-03" db="EMBL/GenBank/DDBJ databases">
        <title>The Genome Sequence of Capronia coronata CBS 617.96.</title>
        <authorList>
            <consortium name="The Broad Institute Genomics Platform"/>
            <person name="Cuomo C."/>
            <person name="de Hoog S."/>
            <person name="Gorbushina A."/>
            <person name="Walker B."/>
            <person name="Young S.K."/>
            <person name="Zeng Q."/>
            <person name="Gargeya S."/>
            <person name="Fitzgerald M."/>
            <person name="Haas B."/>
            <person name="Abouelleil A."/>
            <person name="Allen A.W."/>
            <person name="Alvarado L."/>
            <person name="Arachchi H.M."/>
            <person name="Berlin A.M."/>
            <person name="Chapman S.B."/>
            <person name="Gainer-Dewar J."/>
            <person name="Goldberg J."/>
            <person name="Griggs A."/>
            <person name="Gujja S."/>
            <person name="Hansen M."/>
            <person name="Howarth C."/>
            <person name="Imamovic A."/>
            <person name="Ireland A."/>
            <person name="Larimer J."/>
            <person name="McCowan C."/>
            <person name="Murphy C."/>
            <person name="Pearson M."/>
            <person name="Poon T.W."/>
            <person name="Priest M."/>
            <person name="Roberts A."/>
            <person name="Saif S."/>
            <person name="Shea T."/>
            <person name="Sisk P."/>
            <person name="Sykes S."/>
            <person name="Wortman J."/>
            <person name="Nusbaum C."/>
            <person name="Birren B."/>
        </authorList>
    </citation>
    <scope>NUCLEOTIDE SEQUENCE [LARGE SCALE GENOMIC DNA]</scope>
    <source>
        <strain evidence="10 11">CBS 617.96</strain>
    </source>
</reference>
<dbReference type="PROSITE" id="PS50011">
    <property type="entry name" value="PROTEIN_KINASE_DOM"/>
    <property type="match status" value="1"/>
</dbReference>
<accession>W9Y9A9</accession>
<dbReference type="SUPFAM" id="SSF56112">
    <property type="entry name" value="Protein kinase-like (PK-like)"/>
    <property type="match status" value="1"/>
</dbReference>
<feature type="domain" description="Protein kinase" evidence="9">
    <location>
        <begin position="1"/>
        <end position="296"/>
    </location>
</feature>
<evidence type="ECO:0000313" key="11">
    <source>
        <dbReference type="Proteomes" id="UP000019484"/>
    </source>
</evidence>
<dbReference type="EMBL" id="AMWN01000005">
    <property type="protein sequence ID" value="EXJ86240.1"/>
    <property type="molecule type" value="Genomic_DNA"/>
</dbReference>
<evidence type="ECO:0000256" key="2">
    <source>
        <dbReference type="ARBA" id="ARBA00022527"/>
    </source>
</evidence>
<sequence length="299" mass="34547">MDGNVSQLTSSTAASNTRYFRTQSRESVIIKSVNHWRLQNERDVLLRFQQRTPFLRPLLDEVRDASAFQANVLRYLDDDLLNASNTKRLTSFEVKYVAKRILGGLKVLHNDGFVHTDIKPSNVLFNYKDGSNRFGDVQLADFESAVHKDTSHAQNGEPIGTPMFRSPEAHLQMRWDTATDIWSFGALLISLLYGEGFHIFKPNVPPEHDDYDYEILLKYNRIFGPFPVSYEEIADQDRLAVLVFLTQNSPPETLKPFNLTTAREICEEDKEFVLKIMKLDPRDRPTASELLEDQWFRDE</sequence>
<evidence type="ECO:0000256" key="6">
    <source>
        <dbReference type="ARBA" id="ARBA00022840"/>
    </source>
</evidence>
<protein>
    <submittedName>
        <fullName evidence="10">STE/STE20 protein kinase</fullName>
    </submittedName>
</protein>
<dbReference type="GO" id="GO:0004674">
    <property type="term" value="F:protein serine/threonine kinase activity"/>
    <property type="evidence" value="ECO:0007669"/>
    <property type="project" value="UniProtKB-KW"/>
</dbReference>
<comment type="caution">
    <text evidence="10">The sequence shown here is derived from an EMBL/GenBank/DDBJ whole genome shotgun (WGS) entry which is preliminary data.</text>
</comment>
<evidence type="ECO:0000256" key="8">
    <source>
        <dbReference type="ARBA" id="ARBA00048679"/>
    </source>
</evidence>
<dbReference type="InterPro" id="IPR050629">
    <property type="entry name" value="STE20/SPS1-PAK"/>
</dbReference>
<dbReference type="HOGENOM" id="CLU_076146_0_0_1"/>
<keyword evidence="2" id="KW-0723">Serine/threonine-protein kinase</keyword>
<dbReference type="OrthoDB" id="5979581at2759"/>
<dbReference type="InterPro" id="IPR011009">
    <property type="entry name" value="Kinase-like_dom_sf"/>
</dbReference>
<keyword evidence="4" id="KW-0547">Nucleotide-binding</keyword>
<dbReference type="eggNOG" id="KOG0201">
    <property type="taxonomic scope" value="Eukaryota"/>
</dbReference>
<dbReference type="Pfam" id="PF00069">
    <property type="entry name" value="Pkinase"/>
    <property type="match status" value="1"/>
</dbReference>
<keyword evidence="6" id="KW-0067">ATP-binding</keyword>
<keyword evidence="3" id="KW-0808">Transferase</keyword>
<name>W9Y9A9_9EURO</name>
<dbReference type="PANTHER" id="PTHR48012">
    <property type="entry name" value="STERILE20-LIKE KINASE, ISOFORM B-RELATED"/>
    <property type="match status" value="1"/>
</dbReference>
<evidence type="ECO:0000256" key="7">
    <source>
        <dbReference type="ARBA" id="ARBA00047899"/>
    </source>
</evidence>
<dbReference type="InterPro" id="IPR008271">
    <property type="entry name" value="Ser/Thr_kinase_AS"/>
</dbReference>
<dbReference type="SMART" id="SM00220">
    <property type="entry name" value="S_TKc"/>
    <property type="match status" value="1"/>
</dbReference>
<dbReference type="GeneID" id="19161477"/>
<keyword evidence="5 10" id="KW-0418">Kinase</keyword>
<dbReference type="GO" id="GO:0005737">
    <property type="term" value="C:cytoplasm"/>
    <property type="evidence" value="ECO:0007669"/>
    <property type="project" value="TreeGrafter"/>
</dbReference>
<dbReference type="Gene3D" id="1.10.510.10">
    <property type="entry name" value="Transferase(Phosphotransferase) domain 1"/>
    <property type="match status" value="1"/>
</dbReference>
<dbReference type="RefSeq" id="XP_007725678.1">
    <property type="nucleotide sequence ID" value="XM_007727488.1"/>
</dbReference>
<dbReference type="PANTHER" id="PTHR48012:SF10">
    <property type="entry name" value="FI20177P1"/>
    <property type="match status" value="1"/>
</dbReference>
<comment type="catalytic activity">
    <reaction evidence="8">
        <text>L-seryl-[protein] + ATP = O-phospho-L-seryl-[protein] + ADP + H(+)</text>
        <dbReference type="Rhea" id="RHEA:17989"/>
        <dbReference type="Rhea" id="RHEA-COMP:9863"/>
        <dbReference type="Rhea" id="RHEA-COMP:11604"/>
        <dbReference type="ChEBI" id="CHEBI:15378"/>
        <dbReference type="ChEBI" id="CHEBI:29999"/>
        <dbReference type="ChEBI" id="CHEBI:30616"/>
        <dbReference type="ChEBI" id="CHEBI:83421"/>
        <dbReference type="ChEBI" id="CHEBI:456216"/>
        <dbReference type="EC" id="2.7.11.1"/>
    </reaction>
</comment>
<evidence type="ECO:0000256" key="5">
    <source>
        <dbReference type="ARBA" id="ARBA00022777"/>
    </source>
</evidence>
<gene>
    <name evidence="10" type="ORF">A1O1_06610</name>
</gene>
<dbReference type="InterPro" id="IPR000719">
    <property type="entry name" value="Prot_kinase_dom"/>
</dbReference>
<dbReference type="GO" id="GO:0005524">
    <property type="term" value="F:ATP binding"/>
    <property type="evidence" value="ECO:0007669"/>
    <property type="project" value="UniProtKB-KW"/>
</dbReference>
<evidence type="ECO:0000259" key="9">
    <source>
        <dbReference type="PROSITE" id="PS50011"/>
    </source>
</evidence>
<evidence type="ECO:0000256" key="4">
    <source>
        <dbReference type="ARBA" id="ARBA00022741"/>
    </source>
</evidence>
<evidence type="ECO:0000313" key="10">
    <source>
        <dbReference type="EMBL" id="EXJ86240.1"/>
    </source>
</evidence>
<dbReference type="STRING" id="1182541.W9Y9A9"/>